<dbReference type="GO" id="GO:0016987">
    <property type="term" value="F:sigma factor activity"/>
    <property type="evidence" value="ECO:0007669"/>
    <property type="project" value="UniProtKB-KW"/>
</dbReference>
<dbReference type="GO" id="GO:0003677">
    <property type="term" value="F:DNA binding"/>
    <property type="evidence" value="ECO:0007669"/>
    <property type="project" value="UniProtKB-KW"/>
</dbReference>
<keyword evidence="2" id="KW-0731">Sigma factor</keyword>
<evidence type="ECO:0000256" key="1">
    <source>
        <dbReference type="ARBA" id="ARBA00023015"/>
    </source>
</evidence>
<dbReference type="InterPro" id="IPR013325">
    <property type="entry name" value="RNA_pol_sigma_r2"/>
</dbReference>
<dbReference type="SUPFAM" id="SSF88946">
    <property type="entry name" value="Sigma2 domain of RNA polymerase sigma factors"/>
    <property type="match status" value="1"/>
</dbReference>
<dbReference type="Proteomes" id="UP000488299">
    <property type="component" value="Unassembled WGS sequence"/>
</dbReference>
<reference evidence="5 6" key="1">
    <citation type="submission" date="2019-10" db="EMBL/GenBank/DDBJ databases">
        <title>Rudanella paleaurantiibacter sp. nov., isolated from sludge.</title>
        <authorList>
            <person name="Xu S.Q."/>
        </authorList>
    </citation>
    <scope>NUCLEOTIDE SEQUENCE [LARGE SCALE GENOMIC DNA]</scope>
    <source>
        <strain evidence="5 6">HX-22-17</strain>
    </source>
</reference>
<dbReference type="Gene3D" id="1.10.1740.10">
    <property type="match status" value="1"/>
</dbReference>
<protein>
    <submittedName>
        <fullName evidence="5">Sigma-70 family RNA polymerase sigma factor</fullName>
    </submittedName>
</protein>
<dbReference type="InterPro" id="IPR014284">
    <property type="entry name" value="RNA_pol_sigma-70_dom"/>
</dbReference>
<dbReference type="AlphaFoldDB" id="A0A7J5TY15"/>
<accession>A0A7J5TY15</accession>
<dbReference type="RefSeq" id="WP_152124578.1">
    <property type="nucleotide sequence ID" value="NZ_WELI01000005.1"/>
</dbReference>
<dbReference type="EMBL" id="WELI01000005">
    <property type="protein sequence ID" value="KAB7729961.1"/>
    <property type="molecule type" value="Genomic_DNA"/>
</dbReference>
<dbReference type="PANTHER" id="PTHR43133:SF8">
    <property type="entry name" value="RNA POLYMERASE SIGMA FACTOR HI_1459-RELATED"/>
    <property type="match status" value="1"/>
</dbReference>
<evidence type="ECO:0000256" key="2">
    <source>
        <dbReference type="ARBA" id="ARBA00023082"/>
    </source>
</evidence>
<dbReference type="PANTHER" id="PTHR43133">
    <property type="entry name" value="RNA POLYMERASE ECF-TYPE SIGMA FACTO"/>
    <property type="match status" value="1"/>
</dbReference>
<organism evidence="5 6">
    <name type="scientific">Rudanella paleaurantiibacter</name>
    <dbReference type="NCBI Taxonomy" id="2614655"/>
    <lineage>
        <taxon>Bacteria</taxon>
        <taxon>Pseudomonadati</taxon>
        <taxon>Bacteroidota</taxon>
        <taxon>Cytophagia</taxon>
        <taxon>Cytophagales</taxon>
        <taxon>Cytophagaceae</taxon>
        <taxon>Rudanella</taxon>
    </lineage>
</organism>
<proteinExistence type="predicted"/>
<keyword evidence="6" id="KW-1185">Reference proteome</keyword>
<keyword evidence="3" id="KW-0238">DNA-binding</keyword>
<keyword evidence="4" id="KW-0804">Transcription</keyword>
<evidence type="ECO:0000313" key="5">
    <source>
        <dbReference type="EMBL" id="KAB7729961.1"/>
    </source>
</evidence>
<dbReference type="NCBIfam" id="TIGR02937">
    <property type="entry name" value="sigma70-ECF"/>
    <property type="match status" value="1"/>
</dbReference>
<evidence type="ECO:0000313" key="6">
    <source>
        <dbReference type="Proteomes" id="UP000488299"/>
    </source>
</evidence>
<sequence>MWFSAQVPSDAQWIEELRAGGTRRRQAENRLYDQYAYLIREGARKHRLDQEQTATAYADALLALIEQVVSGRFEGRSSLKTYLYGLFSNKCVDQIRRKTTNRESVHQGVEIDGALLQLPDESRSVVQQLIAQYDAGQLRQRLRLLGEKCQSMLLAWGDGFSDDDIAQQQGYNSSAVAKTSRLRCLDKLRELYRT</sequence>
<name>A0A7J5TY15_9BACT</name>
<dbReference type="InterPro" id="IPR039425">
    <property type="entry name" value="RNA_pol_sigma-70-like"/>
</dbReference>
<evidence type="ECO:0000256" key="3">
    <source>
        <dbReference type="ARBA" id="ARBA00023125"/>
    </source>
</evidence>
<comment type="caution">
    <text evidence="5">The sequence shown here is derived from an EMBL/GenBank/DDBJ whole genome shotgun (WGS) entry which is preliminary data.</text>
</comment>
<dbReference type="GO" id="GO:0006352">
    <property type="term" value="P:DNA-templated transcription initiation"/>
    <property type="evidence" value="ECO:0007669"/>
    <property type="project" value="InterPro"/>
</dbReference>
<gene>
    <name evidence="5" type="ORF">F5984_12295</name>
</gene>
<keyword evidence="1" id="KW-0805">Transcription regulation</keyword>
<evidence type="ECO:0000256" key="4">
    <source>
        <dbReference type="ARBA" id="ARBA00023163"/>
    </source>
</evidence>